<evidence type="ECO:0000256" key="3">
    <source>
        <dbReference type="ARBA" id="ARBA00022737"/>
    </source>
</evidence>
<feature type="compositionally biased region" description="Low complexity" evidence="12">
    <location>
        <begin position="558"/>
        <end position="580"/>
    </location>
</feature>
<keyword evidence="6 9" id="KW-0238">DNA-binding</keyword>
<dbReference type="InterPro" id="IPR001356">
    <property type="entry name" value="HD"/>
</dbReference>
<evidence type="ECO:0000256" key="10">
    <source>
        <dbReference type="PROSITE-ProRule" id="PRU00125"/>
    </source>
</evidence>
<keyword evidence="4 10" id="KW-0862">Zinc</keyword>
<keyword evidence="5 10" id="KW-0440">LIM domain</keyword>
<dbReference type="GO" id="GO:0046872">
    <property type="term" value="F:metal ion binding"/>
    <property type="evidence" value="ECO:0007669"/>
    <property type="project" value="UniProtKB-KW"/>
</dbReference>
<dbReference type="STRING" id="6184.A0A430QNF7"/>
<gene>
    <name evidence="16" type="ORF">DC041_0008987</name>
</gene>
<feature type="compositionally biased region" description="Basic and acidic residues" evidence="12">
    <location>
        <begin position="231"/>
        <end position="244"/>
    </location>
</feature>
<evidence type="ECO:0000313" key="16">
    <source>
        <dbReference type="EMBL" id="RTG89255.1"/>
    </source>
</evidence>
<evidence type="ECO:0000256" key="2">
    <source>
        <dbReference type="ARBA" id="ARBA00022723"/>
    </source>
</evidence>
<evidence type="ECO:0000256" key="5">
    <source>
        <dbReference type="ARBA" id="ARBA00023038"/>
    </source>
</evidence>
<comment type="caution">
    <text evidence="16">The sequence shown here is derived from an EMBL/GenBank/DDBJ whole genome shotgun (WGS) entry which is preliminary data.</text>
</comment>
<evidence type="ECO:0000259" key="15">
    <source>
        <dbReference type="PROSITE" id="PS50081"/>
    </source>
</evidence>
<evidence type="ECO:0000256" key="11">
    <source>
        <dbReference type="RuleBase" id="RU000682"/>
    </source>
</evidence>
<dbReference type="PANTHER" id="PTHR24208:SF166">
    <property type="entry name" value="LIM HOMEOBOX TRANSCRIPTION FACTOR 1 ALPHA, ISOFORM B"/>
    <property type="match status" value="1"/>
</dbReference>
<feature type="compositionally biased region" description="Acidic residues" evidence="12">
    <location>
        <begin position="311"/>
        <end position="324"/>
    </location>
</feature>
<evidence type="ECO:0000256" key="6">
    <source>
        <dbReference type="ARBA" id="ARBA00023125"/>
    </source>
</evidence>
<evidence type="ECO:0000256" key="7">
    <source>
        <dbReference type="ARBA" id="ARBA00023155"/>
    </source>
</evidence>
<dbReference type="CDD" id="cd00086">
    <property type="entry name" value="homeodomain"/>
    <property type="match status" value="1"/>
</dbReference>
<dbReference type="PROSITE" id="PS00478">
    <property type="entry name" value="LIM_DOMAIN_1"/>
    <property type="match status" value="1"/>
</dbReference>
<evidence type="ECO:0000256" key="9">
    <source>
        <dbReference type="PROSITE-ProRule" id="PRU00108"/>
    </source>
</evidence>
<protein>
    <recommendedName>
        <fullName evidence="18">LIM homeobox protein 3/4</fullName>
    </recommendedName>
</protein>
<evidence type="ECO:0000256" key="1">
    <source>
        <dbReference type="ARBA" id="ARBA00004123"/>
    </source>
</evidence>
<evidence type="ECO:0000259" key="13">
    <source>
        <dbReference type="PROSITE" id="PS50023"/>
    </source>
</evidence>
<feature type="domain" description="Phorbol-ester/DAG-type" evidence="15">
    <location>
        <begin position="1"/>
        <end position="56"/>
    </location>
</feature>
<keyword evidence="2 10" id="KW-0479">Metal-binding</keyword>
<feature type="domain" description="Homeobox" evidence="14">
    <location>
        <begin position="328"/>
        <end position="388"/>
    </location>
</feature>
<dbReference type="SUPFAM" id="SSF57716">
    <property type="entry name" value="Glucocorticoid receptor-like (DNA-binding domain)"/>
    <property type="match status" value="2"/>
</dbReference>
<dbReference type="Pfam" id="PF00412">
    <property type="entry name" value="LIM"/>
    <property type="match status" value="2"/>
</dbReference>
<dbReference type="AlphaFoldDB" id="A0A430QNF7"/>
<dbReference type="FunFam" id="1.10.10.60:FF:000448">
    <property type="entry name" value="LIM/homeobox protein Lhx4"/>
    <property type="match status" value="1"/>
</dbReference>
<feature type="domain" description="LIM zinc-binding" evidence="13">
    <location>
        <begin position="132"/>
        <end position="193"/>
    </location>
</feature>
<dbReference type="GO" id="GO:0000977">
    <property type="term" value="F:RNA polymerase II transcription regulatory region sequence-specific DNA binding"/>
    <property type="evidence" value="ECO:0007669"/>
    <property type="project" value="TreeGrafter"/>
</dbReference>
<feature type="compositionally biased region" description="Polar residues" evidence="12">
    <location>
        <begin position="219"/>
        <end position="228"/>
    </location>
</feature>
<dbReference type="GO" id="GO:0005634">
    <property type="term" value="C:nucleus"/>
    <property type="evidence" value="ECO:0007669"/>
    <property type="project" value="UniProtKB-SubCell"/>
</dbReference>
<dbReference type="EMBL" id="QMKO01001515">
    <property type="protein sequence ID" value="RTG89255.1"/>
    <property type="molecule type" value="Genomic_DNA"/>
</dbReference>
<dbReference type="PROSITE" id="PS50081">
    <property type="entry name" value="ZF_DAG_PE_2"/>
    <property type="match status" value="1"/>
</dbReference>
<dbReference type="SMART" id="SM00389">
    <property type="entry name" value="HOX"/>
    <property type="match status" value="1"/>
</dbReference>
<dbReference type="InterPro" id="IPR001781">
    <property type="entry name" value="Znf_LIM"/>
</dbReference>
<evidence type="ECO:0000256" key="8">
    <source>
        <dbReference type="ARBA" id="ARBA00023242"/>
    </source>
</evidence>
<dbReference type="SMART" id="SM00132">
    <property type="entry name" value="LIM"/>
    <property type="match status" value="2"/>
</dbReference>
<keyword evidence="7 9" id="KW-0371">Homeobox</keyword>
<evidence type="ECO:0000256" key="12">
    <source>
        <dbReference type="SAM" id="MobiDB-lite"/>
    </source>
</evidence>
<feature type="region of interest" description="Disordered" evidence="12">
    <location>
        <begin position="296"/>
        <end position="336"/>
    </location>
</feature>
<reference evidence="16 17" key="1">
    <citation type="journal article" date="2019" name="PLoS Pathog.">
        <title>Genome sequence of the bovine parasite Schistosoma bovis Tanzania.</title>
        <authorList>
            <person name="Oey H."/>
            <person name="Zakrzewski M."/>
            <person name="Gobert G."/>
            <person name="Gravermann K."/>
            <person name="Stoye J."/>
            <person name="Jones M."/>
            <person name="Mcmanus D."/>
            <person name="Krause L."/>
        </authorList>
    </citation>
    <scope>NUCLEOTIDE SEQUENCE [LARGE SCALE GENOMIC DNA]</scope>
    <source>
        <strain evidence="16 17">TAN1997</strain>
    </source>
</reference>
<evidence type="ECO:0008006" key="18">
    <source>
        <dbReference type="Google" id="ProtNLM"/>
    </source>
</evidence>
<dbReference type="SUPFAM" id="SSF46689">
    <property type="entry name" value="Homeodomain-like"/>
    <property type="match status" value="1"/>
</dbReference>
<feature type="region of interest" description="Disordered" evidence="12">
    <location>
        <begin position="558"/>
        <end position="586"/>
    </location>
</feature>
<organism evidence="16 17">
    <name type="scientific">Schistosoma bovis</name>
    <name type="common">Blood fluke</name>
    <dbReference type="NCBI Taxonomy" id="6184"/>
    <lineage>
        <taxon>Eukaryota</taxon>
        <taxon>Metazoa</taxon>
        <taxon>Spiralia</taxon>
        <taxon>Lophotrochozoa</taxon>
        <taxon>Platyhelminthes</taxon>
        <taxon>Trematoda</taxon>
        <taxon>Digenea</taxon>
        <taxon>Strigeidida</taxon>
        <taxon>Schistosomatoidea</taxon>
        <taxon>Schistosomatidae</taxon>
        <taxon>Schistosoma</taxon>
    </lineage>
</organism>
<feature type="domain" description="LIM zinc-binding" evidence="13">
    <location>
        <begin position="7"/>
        <end position="66"/>
    </location>
</feature>
<dbReference type="InterPro" id="IPR050453">
    <property type="entry name" value="LIM_Homeobox_TF"/>
</dbReference>
<keyword evidence="17" id="KW-1185">Reference proteome</keyword>
<dbReference type="Gene3D" id="1.10.10.60">
    <property type="entry name" value="Homeodomain-like"/>
    <property type="match status" value="1"/>
</dbReference>
<comment type="subcellular location">
    <subcellularLocation>
        <location evidence="1 9 11">Nucleus</location>
    </subcellularLocation>
</comment>
<dbReference type="Gene3D" id="2.10.110.10">
    <property type="entry name" value="Cysteine Rich Protein"/>
    <property type="match status" value="2"/>
</dbReference>
<dbReference type="PROSITE" id="PS50071">
    <property type="entry name" value="HOMEOBOX_2"/>
    <property type="match status" value="1"/>
</dbReference>
<dbReference type="Pfam" id="PF00046">
    <property type="entry name" value="Homeodomain"/>
    <property type="match status" value="1"/>
</dbReference>
<dbReference type="PANTHER" id="PTHR24208">
    <property type="entry name" value="LIM/HOMEOBOX PROTEIN LHX"/>
    <property type="match status" value="1"/>
</dbReference>
<sequence>MINIIPLLCTGCQQPIWDPYLLCIDQNIWHEQCVTCSICHCLLHNKCLVRNQKLYCRSDYIKQFGIRCKGCNQLIQSDDSVLRLYTYKSIKSTSIQNDFIEKQNILEFQSSIVTSTNTTKINISTPNKYELNLANDEADTTKDSFDLSVLIHYFHVDCFKCCDCNRLLTPGEEYTIKNGMPLCIMDYEKYLLDKESQNICTRLQESFRQSIQYEKCTQDMNDNYSNDTNNEDNRMNEQQERYSNEESNDTDLNCKESNRLMTIDIKSEIGNYDKSTSSTIDTSLLNDSVLLSDINISAPNSSDDSSKDGDRMDDDELYEMDSDSESGKNSKRPRTILTANQRRRFKAVFEFNPKPTRKIREALATETGLNIRVVQVWFQNQRAKVIKKLARRHAQESRQQSNRRMLINNPMINNEPMIRIQSPNSMLFNLRNPTISDIPYLYKTVDNCQDITSLQNEPINENDPDEILRKRMISLANSCSPPFIHIPQANQIENPYPANISYISTTSKAMENSSLTFSTHELFPCLNPVCTNSKSSTLLSEVAFTPITSSGLVINDNNNNDNIHNNNNNNNSVENNSTTNGSSTFDTSINKLYSMHQSYFM</sequence>
<dbReference type="CDD" id="cd09371">
    <property type="entry name" value="LIM1_Lmx1b"/>
    <property type="match status" value="1"/>
</dbReference>
<name>A0A430QNF7_SCHBO</name>
<proteinExistence type="predicted"/>
<evidence type="ECO:0000259" key="14">
    <source>
        <dbReference type="PROSITE" id="PS50071"/>
    </source>
</evidence>
<feature type="region of interest" description="Disordered" evidence="12">
    <location>
        <begin position="219"/>
        <end position="255"/>
    </location>
</feature>
<keyword evidence="3" id="KW-0677">Repeat</keyword>
<keyword evidence="8 9" id="KW-0539">Nucleus</keyword>
<evidence type="ECO:0000256" key="4">
    <source>
        <dbReference type="ARBA" id="ARBA00022833"/>
    </source>
</evidence>
<evidence type="ECO:0000313" key="17">
    <source>
        <dbReference type="Proteomes" id="UP000290809"/>
    </source>
</evidence>
<accession>A0A430QNF7</accession>
<dbReference type="Proteomes" id="UP000290809">
    <property type="component" value="Unassembled WGS sequence"/>
</dbReference>
<feature type="DNA-binding region" description="Homeobox" evidence="9">
    <location>
        <begin position="330"/>
        <end position="389"/>
    </location>
</feature>
<dbReference type="GO" id="GO:0030182">
    <property type="term" value="P:neuron differentiation"/>
    <property type="evidence" value="ECO:0007669"/>
    <property type="project" value="TreeGrafter"/>
</dbReference>
<dbReference type="InterPro" id="IPR002219">
    <property type="entry name" value="PKC_DAG/PE"/>
</dbReference>
<dbReference type="GO" id="GO:0000981">
    <property type="term" value="F:DNA-binding transcription factor activity, RNA polymerase II-specific"/>
    <property type="evidence" value="ECO:0007669"/>
    <property type="project" value="TreeGrafter"/>
</dbReference>
<dbReference type="CDD" id="cd08368">
    <property type="entry name" value="LIM"/>
    <property type="match status" value="1"/>
</dbReference>
<dbReference type="InterPro" id="IPR009057">
    <property type="entry name" value="Homeodomain-like_sf"/>
</dbReference>
<dbReference type="PROSITE" id="PS50023">
    <property type="entry name" value="LIM_DOMAIN_2"/>
    <property type="match status" value="2"/>
</dbReference>